<comment type="similarity">
    <text evidence="1">Belongs to the glycosyltransferase 2 family. WaaE/KdtX subfamily.</text>
</comment>
<evidence type="ECO:0000259" key="2">
    <source>
        <dbReference type="Pfam" id="PF00535"/>
    </source>
</evidence>
<dbReference type="InterPro" id="IPR011990">
    <property type="entry name" value="TPR-like_helical_dom_sf"/>
</dbReference>
<gene>
    <name evidence="3" type="ORF">FV139_17310</name>
</gene>
<dbReference type="Gene3D" id="1.25.40.10">
    <property type="entry name" value="Tetratricopeptide repeat domain"/>
    <property type="match status" value="1"/>
</dbReference>
<dbReference type="InterPro" id="IPR001173">
    <property type="entry name" value="Glyco_trans_2-like"/>
</dbReference>
<dbReference type="PANTHER" id="PTHR43630:SF2">
    <property type="entry name" value="GLYCOSYLTRANSFERASE"/>
    <property type="match status" value="1"/>
</dbReference>
<protein>
    <submittedName>
        <fullName evidence="3">Glycosyltransferase</fullName>
    </submittedName>
</protein>
<evidence type="ECO:0000313" key="3">
    <source>
        <dbReference type="EMBL" id="TXS90739.1"/>
    </source>
</evidence>
<comment type="caution">
    <text evidence="3">The sequence shown here is derived from an EMBL/GenBank/DDBJ whole genome shotgun (WGS) entry which is preliminary data.</text>
</comment>
<dbReference type="GO" id="GO:0016740">
    <property type="term" value="F:transferase activity"/>
    <property type="evidence" value="ECO:0007669"/>
    <property type="project" value="UniProtKB-KW"/>
</dbReference>
<dbReference type="Pfam" id="PF13432">
    <property type="entry name" value="TPR_16"/>
    <property type="match status" value="1"/>
</dbReference>
<dbReference type="Proteomes" id="UP000321039">
    <property type="component" value="Unassembled WGS sequence"/>
</dbReference>
<evidence type="ECO:0000313" key="4">
    <source>
        <dbReference type="Proteomes" id="UP000321039"/>
    </source>
</evidence>
<dbReference type="CDD" id="cd02511">
    <property type="entry name" value="Beta4Glucosyltransferase"/>
    <property type="match status" value="1"/>
</dbReference>
<proteinExistence type="inferred from homology"/>
<dbReference type="SUPFAM" id="SSF81901">
    <property type="entry name" value="HCP-like"/>
    <property type="match status" value="1"/>
</dbReference>
<feature type="domain" description="Glycosyltransferase 2-like" evidence="2">
    <location>
        <begin position="4"/>
        <end position="135"/>
    </location>
</feature>
<dbReference type="InterPro" id="IPR029044">
    <property type="entry name" value="Nucleotide-diphossugar_trans"/>
</dbReference>
<sequence>MKLSLCMIVRDEAFFLRDCLAAAAPHVDEMVVVDTGSSDATPDIAREFGARLFHYTWHDDYAAARNFSLQQATGDWILVLDADELITAQDYRKLRELIADTEFDGFYLEQRNYTEEQRSTGWQPTPPDAPGRGFSGYTVNPILRLFRRRPDIHYQSPIHEIVDGTIAEGKRQRLDIPIHHYVDANPARPRAQRSLRYFELMEQALENAPDGRLFNIAASSAMYQTGDFRKAHEYYLQSARMGYEPARSLEGAAEASYRQGEFGVALDHYQQAYDSGHRSASMCLNMANIRVRLGERRRAIALLEEALAVGGLGPEVTDVIRKNITMLKQREGLA</sequence>
<dbReference type="AlphaFoldDB" id="A0A5C8ZSL2"/>
<keyword evidence="3" id="KW-0808">Transferase</keyword>
<dbReference type="Pfam" id="PF00535">
    <property type="entry name" value="Glycos_transf_2"/>
    <property type="match status" value="1"/>
</dbReference>
<reference evidence="3 4" key="1">
    <citation type="submission" date="2019-08" db="EMBL/GenBank/DDBJ databases">
        <title>Parahaliea maris sp. nov., isolated from the surface seawater.</title>
        <authorList>
            <person name="Liu Y."/>
        </authorList>
    </citation>
    <scope>NUCLEOTIDE SEQUENCE [LARGE SCALE GENOMIC DNA]</scope>
    <source>
        <strain evidence="3 4">HSLHS9</strain>
    </source>
</reference>
<dbReference type="RefSeq" id="WP_148069737.1">
    <property type="nucleotide sequence ID" value="NZ_VRZA01000007.1"/>
</dbReference>
<dbReference type="EMBL" id="VRZA01000007">
    <property type="protein sequence ID" value="TXS90739.1"/>
    <property type="molecule type" value="Genomic_DNA"/>
</dbReference>
<dbReference type="PANTHER" id="PTHR43630">
    <property type="entry name" value="POLY-BETA-1,6-N-ACETYL-D-GLUCOSAMINE SYNTHASE"/>
    <property type="match status" value="1"/>
</dbReference>
<name>A0A5C8ZSL2_9GAMM</name>
<dbReference type="SUPFAM" id="SSF53448">
    <property type="entry name" value="Nucleotide-diphospho-sugar transferases"/>
    <property type="match status" value="1"/>
</dbReference>
<evidence type="ECO:0000256" key="1">
    <source>
        <dbReference type="ARBA" id="ARBA00038494"/>
    </source>
</evidence>
<dbReference type="Gene3D" id="3.90.550.10">
    <property type="entry name" value="Spore Coat Polysaccharide Biosynthesis Protein SpsA, Chain A"/>
    <property type="match status" value="1"/>
</dbReference>
<organism evidence="3 4">
    <name type="scientific">Parahaliea maris</name>
    <dbReference type="NCBI Taxonomy" id="2716870"/>
    <lineage>
        <taxon>Bacteria</taxon>
        <taxon>Pseudomonadati</taxon>
        <taxon>Pseudomonadota</taxon>
        <taxon>Gammaproteobacteria</taxon>
        <taxon>Cellvibrionales</taxon>
        <taxon>Halieaceae</taxon>
        <taxon>Parahaliea</taxon>
    </lineage>
</organism>
<accession>A0A5C8ZSL2</accession>
<keyword evidence="4" id="KW-1185">Reference proteome</keyword>